<name>A0A3G3MA91_9CAUD</name>
<dbReference type="RefSeq" id="YP_010246276.1">
    <property type="nucleotide sequence ID" value="NC_060134.1"/>
</dbReference>
<evidence type="ECO:0000313" key="2">
    <source>
        <dbReference type="Proteomes" id="UP000280547"/>
    </source>
</evidence>
<dbReference type="EMBL" id="MH976515">
    <property type="protein sequence ID" value="AYR03179.1"/>
    <property type="molecule type" value="Genomic_DNA"/>
</dbReference>
<dbReference type="GeneID" id="70080820"/>
<accession>A0A3G3MA91</accession>
<keyword evidence="2" id="KW-1185">Reference proteome</keyword>
<sequence>MANSTSFTLPDLPDVTFEVSRGATADPYSSSNTITIIGTKPGIATEDNPSPDRLVVIELAFAGP</sequence>
<protein>
    <submittedName>
        <fullName evidence="1">Uncharacterized protein</fullName>
    </submittedName>
</protein>
<proteinExistence type="predicted"/>
<organism evidence="1 2">
    <name type="scientific">Gordonia phage Octobien14</name>
    <dbReference type="NCBI Taxonomy" id="2483673"/>
    <lineage>
        <taxon>Viruses</taxon>
        <taxon>Duplodnaviria</taxon>
        <taxon>Heunggongvirae</taxon>
        <taxon>Uroviricota</taxon>
        <taxon>Caudoviricetes</taxon>
        <taxon>Deeyouvirinae</taxon>
        <taxon>Octobienvirus</taxon>
        <taxon>Octobienvirus octobien14</taxon>
    </lineage>
</organism>
<dbReference type="Proteomes" id="UP000280547">
    <property type="component" value="Segment"/>
</dbReference>
<reference evidence="1 2" key="1">
    <citation type="submission" date="2018-09" db="EMBL/GenBank/DDBJ databases">
        <authorList>
            <person name="Amanuel B.M."/>
            <person name="Anspach C.J."/>
            <person name="Chiquito R.J."/>
            <person name="Gales J.M."/>
            <person name="Hall T."/>
            <person name="Hotaki K."/>
            <person name="Lozano B."/>
            <person name="Mugisha B."/>
            <person name="Fogarty M.P."/>
            <person name="Leadon S.A."/>
            <person name="Molloy S.D."/>
            <person name="Garlena R.A."/>
            <person name="Russell D.A."/>
            <person name="Pope W.H."/>
            <person name="Jacobs-Sera D."/>
            <person name="Hatfull G.F."/>
        </authorList>
    </citation>
    <scope>NUCLEOTIDE SEQUENCE [LARGE SCALE GENOMIC DNA]</scope>
</reference>
<gene>
    <name evidence="1" type="primary">31</name>
    <name evidence="1" type="ORF">SEA_OCTOBIEN14_31</name>
</gene>
<dbReference type="KEGG" id="vg:70080820"/>
<evidence type="ECO:0000313" key="1">
    <source>
        <dbReference type="EMBL" id="AYR03179.1"/>
    </source>
</evidence>